<evidence type="ECO:0000256" key="3">
    <source>
        <dbReference type="ARBA" id="ARBA00022741"/>
    </source>
</evidence>
<dbReference type="EMBL" id="FWXR01000019">
    <property type="protein sequence ID" value="SMD03091.1"/>
    <property type="molecule type" value="Genomic_DNA"/>
</dbReference>
<reference evidence="7 8" key="1">
    <citation type="submission" date="2017-04" db="EMBL/GenBank/DDBJ databases">
        <authorList>
            <person name="Afonso C.L."/>
            <person name="Miller P.J."/>
            <person name="Scott M.A."/>
            <person name="Spackman E."/>
            <person name="Goraichik I."/>
            <person name="Dimitrov K.M."/>
            <person name="Suarez D.L."/>
            <person name="Swayne D.E."/>
        </authorList>
    </citation>
    <scope>NUCLEOTIDE SEQUENCE [LARGE SCALE GENOMIC DNA]</scope>
    <source>
        <strain evidence="7 8">CGMCC 1.10972</strain>
    </source>
</reference>
<evidence type="ECO:0000259" key="6">
    <source>
        <dbReference type="PROSITE" id="PS50893"/>
    </source>
</evidence>
<dbReference type="PANTHER" id="PTHR43820:SF4">
    <property type="entry name" value="HIGH-AFFINITY BRANCHED-CHAIN AMINO ACID TRANSPORT ATP-BINDING PROTEIN LIVF"/>
    <property type="match status" value="1"/>
</dbReference>
<dbReference type="SUPFAM" id="SSF52540">
    <property type="entry name" value="P-loop containing nucleoside triphosphate hydrolases"/>
    <property type="match status" value="1"/>
</dbReference>
<evidence type="ECO:0000256" key="5">
    <source>
        <dbReference type="ARBA" id="ARBA00022970"/>
    </source>
</evidence>
<dbReference type="RefSeq" id="WP_084411804.1">
    <property type="nucleotide sequence ID" value="NZ_FWXR01000019.1"/>
</dbReference>
<keyword evidence="2" id="KW-0813">Transport</keyword>
<evidence type="ECO:0000256" key="2">
    <source>
        <dbReference type="ARBA" id="ARBA00022448"/>
    </source>
</evidence>
<dbReference type="InterPro" id="IPR052156">
    <property type="entry name" value="BCAA_Transport_ATP-bd_LivF"/>
</dbReference>
<gene>
    <name evidence="7" type="ORF">SAMN06297251_11979</name>
</gene>
<dbReference type="PIRSF" id="PIRSF039137">
    <property type="entry name" value="ABC_branched_ATPase"/>
    <property type="match status" value="1"/>
</dbReference>
<keyword evidence="5" id="KW-0029">Amino-acid transport</keyword>
<dbReference type="InterPro" id="IPR027417">
    <property type="entry name" value="P-loop_NTPase"/>
</dbReference>
<evidence type="ECO:0000256" key="4">
    <source>
        <dbReference type="ARBA" id="ARBA00022840"/>
    </source>
</evidence>
<comment type="similarity">
    <text evidence="1">Belongs to the ABC transporter superfamily.</text>
</comment>
<feature type="domain" description="ABC transporter" evidence="6">
    <location>
        <begin position="21"/>
        <end position="253"/>
    </location>
</feature>
<sequence>MSAVAQTSNAAPEASSRELMLSVRGVETFYGKIQALRGVDIDVYAGEIVTLIGANGAGKSTLMMTICGNPQARSGEILYRGDDITRLPTHDIMSRSIAQSPEGRRIFPRMTVMENLQMGALLEDPKHFDADLNKVFELFPRLKERRNQRGGTLSGGEQQMLAIGRALMSRPKLLLLDEPSLGLAPIIVKQIFSAISELNRSEGLTVFLVEQNAFHALRLAHRGYVMVNGRITMSGTGRELLSREEVRSAYLEGGAH</sequence>
<dbReference type="GO" id="GO:0015807">
    <property type="term" value="P:L-amino acid transport"/>
    <property type="evidence" value="ECO:0007669"/>
    <property type="project" value="TreeGrafter"/>
</dbReference>
<dbReference type="PANTHER" id="PTHR43820">
    <property type="entry name" value="HIGH-AFFINITY BRANCHED-CHAIN AMINO ACID TRANSPORT ATP-BINDING PROTEIN LIVF"/>
    <property type="match status" value="1"/>
</dbReference>
<dbReference type="OrthoDB" id="9781464at2"/>
<dbReference type="Pfam" id="PF00005">
    <property type="entry name" value="ABC_tran"/>
    <property type="match status" value="1"/>
</dbReference>
<dbReference type="InterPro" id="IPR003439">
    <property type="entry name" value="ABC_transporter-like_ATP-bd"/>
</dbReference>
<evidence type="ECO:0000313" key="8">
    <source>
        <dbReference type="Proteomes" id="UP000192656"/>
    </source>
</evidence>
<protein>
    <submittedName>
        <fullName evidence="7">Branched-chain amino acid transport system ATP-binding protein</fullName>
    </submittedName>
</protein>
<dbReference type="CDD" id="cd03224">
    <property type="entry name" value="ABC_TM1139_LivF_branched"/>
    <property type="match status" value="1"/>
</dbReference>
<dbReference type="PROSITE" id="PS00211">
    <property type="entry name" value="ABC_TRANSPORTER_1"/>
    <property type="match status" value="1"/>
</dbReference>
<dbReference type="InterPro" id="IPR003593">
    <property type="entry name" value="AAA+_ATPase"/>
</dbReference>
<keyword evidence="3" id="KW-0547">Nucleotide-binding</keyword>
<name>A0A1W2DZX9_9HYPH</name>
<organism evidence="7 8">
    <name type="scientific">Fulvimarina manganoxydans</name>
    <dbReference type="NCBI Taxonomy" id="937218"/>
    <lineage>
        <taxon>Bacteria</taxon>
        <taxon>Pseudomonadati</taxon>
        <taxon>Pseudomonadota</taxon>
        <taxon>Alphaproteobacteria</taxon>
        <taxon>Hyphomicrobiales</taxon>
        <taxon>Aurantimonadaceae</taxon>
        <taxon>Fulvimarina</taxon>
    </lineage>
</organism>
<accession>A0A1W2DZX9</accession>
<keyword evidence="4 7" id="KW-0067">ATP-binding</keyword>
<dbReference type="InterPro" id="IPR017871">
    <property type="entry name" value="ABC_transporter-like_CS"/>
</dbReference>
<dbReference type="GO" id="GO:0015658">
    <property type="term" value="F:branched-chain amino acid transmembrane transporter activity"/>
    <property type="evidence" value="ECO:0007669"/>
    <property type="project" value="InterPro"/>
</dbReference>
<proteinExistence type="inferred from homology"/>
<dbReference type="GO" id="GO:0016887">
    <property type="term" value="F:ATP hydrolysis activity"/>
    <property type="evidence" value="ECO:0007669"/>
    <property type="project" value="InterPro"/>
</dbReference>
<dbReference type="GO" id="GO:0005524">
    <property type="term" value="F:ATP binding"/>
    <property type="evidence" value="ECO:0007669"/>
    <property type="project" value="UniProtKB-KW"/>
</dbReference>
<dbReference type="STRING" id="937218.SAMN06297251_11979"/>
<dbReference type="InterPro" id="IPR030660">
    <property type="entry name" value="ABC_branched_ATPase_LivF/BraG"/>
</dbReference>
<dbReference type="PROSITE" id="PS50893">
    <property type="entry name" value="ABC_TRANSPORTER_2"/>
    <property type="match status" value="1"/>
</dbReference>
<dbReference type="Proteomes" id="UP000192656">
    <property type="component" value="Unassembled WGS sequence"/>
</dbReference>
<dbReference type="AlphaFoldDB" id="A0A1W2DZX9"/>
<evidence type="ECO:0000256" key="1">
    <source>
        <dbReference type="ARBA" id="ARBA00005417"/>
    </source>
</evidence>
<dbReference type="Gene3D" id="3.40.50.300">
    <property type="entry name" value="P-loop containing nucleotide triphosphate hydrolases"/>
    <property type="match status" value="1"/>
</dbReference>
<evidence type="ECO:0000313" key="7">
    <source>
        <dbReference type="EMBL" id="SMD03091.1"/>
    </source>
</evidence>
<dbReference type="SMART" id="SM00382">
    <property type="entry name" value="AAA"/>
    <property type="match status" value="1"/>
</dbReference>
<keyword evidence="8" id="KW-1185">Reference proteome</keyword>